<dbReference type="InterPro" id="IPR004370">
    <property type="entry name" value="4-OT-like_dom"/>
</dbReference>
<evidence type="ECO:0000256" key="1">
    <source>
        <dbReference type="ARBA" id="ARBA00023235"/>
    </source>
</evidence>
<evidence type="ECO:0000259" key="2">
    <source>
        <dbReference type="Pfam" id="PF01361"/>
    </source>
</evidence>
<dbReference type="RefSeq" id="WP_221030221.1">
    <property type="nucleotide sequence ID" value="NZ_CP139781.1"/>
</dbReference>
<name>A0ABZ1C7Q3_9BACT</name>
<dbReference type="Proteomes" id="UP000738431">
    <property type="component" value="Chromosome"/>
</dbReference>
<dbReference type="PIRSF" id="PIRSF037799">
    <property type="entry name" value="Tautomer_YdcE_prd"/>
    <property type="match status" value="1"/>
</dbReference>
<protein>
    <submittedName>
        <fullName evidence="3">Tautomerase family protein</fullName>
    </submittedName>
</protein>
<gene>
    <name evidence="3" type="ORF">K1X11_022620</name>
</gene>
<dbReference type="Pfam" id="PF01361">
    <property type="entry name" value="Tautomerase"/>
    <property type="match status" value="1"/>
</dbReference>
<sequence>MPHVIIKALPGKTAAQKQQIADAITRSVSEIFGNEPDAISVALEDVSAERWKDDVYVPDIVGRADTLLKPPGYQL</sequence>
<keyword evidence="4" id="KW-1185">Reference proteome</keyword>
<dbReference type="InterPro" id="IPR014347">
    <property type="entry name" value="Tautomerase/MIF_sf"/>
</dbReference>
<reference evidence="3 4" key="1">
    <citation type="submission" date="2023-12" db="EMBL/GenBank/DDBJ databases">
        <title>Description of an unclassified Opitutus bacterium of Verrucomicrobiota.</title>
        <authorList>
            <person name="Zhang D.-F."/>
        </authorList>
    </citation>
    <scope>NUCLEOTIDE SEQUENCE [LARGE SCALE GENOMIC DNA]</scope>
    <source>
        <strain evidence="3 4">WL0086</strain>
    </source>
</reference>
<organism evidence="3 4">
    <name type="scientific">Actomonas aquatica</name>
    <dbReference type="NCBI Taxonomy" id="2866162"/>
    <lineage>
        <taxon>Bacteria</taxon>
        <taxon>Pseudomonadati</taxon>
        <taxon>Verrucomicrobiota</taxon>
        <taxon>Opitutia</taxon>
        <taxon>Opitutales</taxon>
        <taxon>Opitutaceae</taxon>
        <taxon>Actomonas</taxon>
    </lineage>
</organism>
<dbReference type="SUPFAM" id="SSF55331">
    <property type="entry name" value="Tautomerase/MIF"/>
    <property type="match status" value="1"/>
</dbReference>
<feature type="domain" description="4-oxalocrotonate tautomerase-like" evidence="2">
    <location>
        <begin position="2"/>
        <end position="51"/>
    </location>
</feature>
<dbReference type="EMBL" id="CP139781">
    <property type="protein sequence ID" value="WRQ87619.1"/>
    <property type="molecule type" value="Genomic_DNA"/>
</dbReference>
<proteinExistence type="predicted"/>
<dbReference type="InterPro" id="IPR017284">
    <property type="entry name" value="Tautomerase_PptA"/>
</dbReference>
<evidence type="ECO:0000313" key="3">
    <source>
        <dbReference type="EMBL" id="WRQ87619.1"/>
    </source>
</evidence>
<accession>A0ABZ1C7Q3</accession>
<dbReference type="Gene3D" id="3.30.429.10">
    <property type="entry name" value="Macrophage Migration Inhibitory Factor"/>
    <property type="match status" value="1"/>
</dbReference>
<keyword evidence="1" id="KW-0413">Isomerase</keyword>
<evidence type="ECO:0000313" key="4">
    <source>
        <dbReference type="Proteomes" id="UP000738431"/>
    </source>
</evidence>